<gene>
    <name evidence="2" type="ORF">FJM51_00245</name>
</gene>
<keyword evidence="1" id="KW-0732">Signal</keyword>
<evidence type="ECO:0000313" key="3">
    <source>
        <dbReference type="Proteomes" id="UP000319255"/>
    </source>
</evidence>
<dbReference type="SUPFAM" id="SSF56784">
    <property type="entry name" value="HAD-like"/>
    <property type="match status" value="1"/>
</dbReference>
<evidence type="ECO:0000256" key="1">
    <source>
        <dbReference type="SAM" id="SignalP"/>
    </source>
</evidence>
<name>A0A501WVS1_9RHOB</name>
<dbReference type="GO" id="GO:0016787">
    <property type="term" value="F:hydrolase activity"/>
    <property type="evidence" value="ECO:0007669"/>
    <property type="project" value="UniProtKB-KW"/>
</dbReference>
<proteinExistence type="predicted"/>
<feature type="chain" id="PRO_5021318020" evidence="1">
    <location>
        <begin position="21"/>
        <end position="325"/>
    </location>
</feature>
<dbReference type="Pfam" id="PF12710">
    <property type="entry name" value="HAD"/>
    <property type="match status" value="1"/>
</dbReference>
<evidence type="ECO:0000313" key="2">
    <source>
        <dbReference type="EMBL" id="TPE53518.1"/>
    </source>
</evidence>
<dbReference type="RefSeq" id="WP_140452096.1">
    <property type="nucleotide sequence ID" value="NZ_VFRP01000001.1"/>
</dbReference>
<sequence>MYRLAGALALALVFPLTALADPLPSWNDTASETAIVDFVTKVTDPASPDFVPEEERIAVFDNDGTLWSEKPLYFQGLYALDKLREKAKADPSILTDDVLRAANAGDMKGVMAGGEKGLVEILNVSHSDISVEDFQASARDWITGAKHPTTGLTYAEMTYQPMVELLSYLRDNGFRTYIVSGGGVDFMRSVSKKAYGIPTWQVIGSQGKTAYEVRDGVPTLWKEGGIFFLDDKAGKPVGIISDIGQRPIFTAGNSDGDFQMLEWTTAGEGPRFGLIVHHTDAKREFAYDRDSDVGRLAEALDQAPAHGWVVVDMAKDWSRIWTGAK</sequence>
<dbReference type="Gene3D" id="3.40.50.1000">
    <property type="entry name" value="HAD superfamily/HAD-like"/>
    <property type="match status" value="1"/>
</dbReference>
<dbReference type="Proteomes" id="UP000319255">
    <property type="component" value="Unassembled WGS sequence"/>
</dbReference>
<comment type="caution">
    <text evidence="2">The sequence shown here is derived from an EMBL/GenBank/DDBJ whole genome shotgun (WGS) entry which is preliminary data.</text>
</comment>
<dbReference type="InterPro" id="IPR036412">
    <property type="entry name" value="HAD-like_sf"/>
</dbReference>
<protein>
    <submittedName>
        <fullName evidence="2">Haloacid dehalogenase-like hydrolase</fullName>
    </submittedName>
</protein>
<feature type="signal peptide" evidence="1">
    <location>
        <begin position="1"/>
        <end position="20"/>
    </location>
</feature>
<keyword evidence="2" id="KW-0378">Hydrolase</keyword>
<reference evidence="2 3" key="1">
    <citation type="submission" date="2019-06" db="EMBL/GenBank/DDBJ databases">
        <title>A novel bacterium of genus Amaricoccus, isolated from marine sediment.</title>
        <authorList>
            <person name="Huang H."/>
            <person name="Mo K."/>
            <person name="Hu Y."/>
        </authorList>
    </citation>
    <scope>NUCLEOTIDE SEQUENCE [LARGE SCALE GENOMIC DNA]</scope>
    <source>
        <strain evidence="2 3">HB172011</strain>
    </source>
</reference>
<dbReference type="OrthoDB" id="9799365at2"/>
<dbReference type="InterPro" id="IPR023214">
    <property type="entry name" value="HAD_sf"/>
</dbReference>
<keyword evidence="3" id="KW-1185">Reference proteome</keyword>
<dbReference type="CDD" id="cd01427">
    <property type="entry name" value="HAD_like"/>
    <property type="match status" value="1"/>
</dbReference>
<organism evidence="2 3">
    <name type="scientific">Amaricoccus solimangrovi</name>
    <dbReference type="NCBI Taxonomy" id="2589815"/>
    <lineage>
        <taxon>Bacteria</taxon>
        <taxon>Pseudomonadati</taxon>
        <taxon>Pseudomonadota</taxon>
        <taxon>Alphaproteobacteria</taxon>
        <taxon>Rhodobacterales</taxon>
        <taxon>Paracoccaceae</taxon>
        <taxon>Amaricoccus</taxon>
    </lineage>
</organism>
<accession>A0A501WVS1</accession>
<dbReference type="AlphaFoldDB" id="A0A501WVS1"/>
<dbReference type="EMBL" id="VFRP01000001">
    <property type="protein sequence ID" value="TPE53518.1"/>
    <property type="molecule type" value="Genomic_DNA"/>
</dbReference>